<accession>A0A7C3Z3M0</accession>
<evidence type="ECO:0000256" key="3">
    <source>
        <dbReference type="ARBA" id="ARBA00023004"/>
    </source>
</evidence>
<dbReference type="GO" id="GO:0003824">
    <property type="term" value="F:catalytic activity"/>
    <property type="evidence" value="ECO:0007669"/>
    <property type="project" value="InterPro"/>
</dbReference>
<keyword evidence="4" id="KW-0411">Iron-sulfur</keyword>
<sequence>MTRKDIVIGQILHWALNIDQGIPIKDLRLFTRLLYFWLSKEIKKLSTNPEHTPSEKVAEDLYYMMRAMVQSALRVRWTRNSLNTFVRAIILNQDGKRIKEIWRERYGEGPPGFLVISPTKFCNLSCPNCYANAATEKDRLEYWIVQRIVREARKLWGVRFFVLSGGEPFAYQHEGKGILDLAREFDDCVFMAYTNGTLINEKTARILRDLGNLTPAISVEGFEETTDKRRGKGMFSRILQTMERLKRNKVLFGISLTATRYNCKEILSDEFIDFFFNKMGASYGWIFHYMPIGRDIDISLMPTPQQRLWMWERSWEIVKKKGIMLADFWNHGTVSHGCIAGGREGGYLHINWHGDIAPCVFFPFAVSNIRDIYAQGGTIEEAIRSPFFEGVRDWQKRYGFFSRGENIRENDWLRPCPIRDHFLEAREVIQKYGARPIDYAPHEILTEKKYIEEMANYDRELENLIKPIWERIYANHSTPH</sequence>
<dbReference type="SFLD" id="SFLDS00029">
    <property type="entry name" value="Radical_SAM"/>
    <property type="match status" value="1"/>
</dbReference>
<keyword evidence="3" id="KW-0408">Iron</keyword>
<dbReference type="AlphaFoldDB" id="A0A7C3Z3M0"/>
<keyword evidence="2" id="KW-0479">Metal-binding</keyword>
<dbReference type="InterPro" id="IPR013785">
    <property type="entry name" value="Aldolase_TIM"/>
</dbReference>
<evidence type="ECO:0000313" key="6">
    <source>
        <dbReference type="EMBL" id="HGE99638.1"/>
    </source>
</evidence>
<dbReference type="GO" id="GO:0051536">
    <property type="term" value="F:iron-sulfur cluster binding"/>
    <property type="evidence" value="ECO:0007669"/>
    <property type="project" value="UniProtKB-KW"/>
</dbReference>
<dbReference type="Pfam" id="PF04055">
    <property type="entry name" value="Radical_SAM"/>
    <property type="match status" value="1"/>
</dbReference>
<keyword evidence="1" id="KW-0949">S-adenosyl-L-methionine</keyword>
<evidence type="ECO:0000259" key="5">
    <source>
        <dbReference type="PROSITE" id="PS51918"/>
    </source>
</evidence>
<name>A0A7C3Z3M0_UNCW3</name>
<dbReference type="InterPro" id="IPR006638">
    <property type="entry name" value="Elp3/MiaA/NifB-like_rSAM"/>
</dbReference>
<dbReference type="InterPro" id="IPR007197">
    <property type="entry name" value="rSAM"/>
</dbReference>
<protein>
    <submittedName>
        <fullName evidence="6">Radical SAM protein</fullName>
    </submittedName>
</protein>
<dbReference type="SUPFAM" id="SSF102114">
    <property type="entry name" value="Radical SAM enzymes"/>
    <property type="match status" value="1"/>
</dbReference>
<dbReference type="Gene3D" id="3.20.20.70">
    <property type="entry name" value="Aldolase class I"/>
    <property type="match status" value="1"/>
</dbReference>
<proteinExistence type="predicted"/>
<evidence type="ECO:0000256" key="1">
    <source>
        <dbReference type="ARBA" id="ARBA00022691"/>
    </source>
</evidence>
<feature type="domain" description="Radical SAM core" evidence="5">
    <location>
        <begin position="106"/>
        <end position="324"/>
    </location>
</feature>
<dbReference type="PANTHER" id="PTHR43524">
    <property type="entry name" value="RADICAL SAM SUPERFAMILY PROTEIN"/>
    <property type="match status" value="1"/>
</dbReference>
<dbReference type="GO" id="GO:0046872">
    <property type="term" value="F:metal ion binding"/>
    <property type="evidence" value="ECO:0007669"/>
    <property type="project" value="UniProtKB-KW"/>
</dbReference>
<evidence type="ECO:0000256" key="2">
    <source>
        <dbReference type="ARBA" id="ARBA00022723"/>
    </source>
</evidence>
<dbReference type="PANTHER" id="PTHR43524:SF1">
    <property type="entry name" value="RADICAL SAM SUPERFAMILY PROTEIN"/>
    <property type="match status" value="1"/>
</dbReference>
<gene>
    <name evidence="6" type="ORF">ENX07_06180</name>
</gene>
<dbReference type="EMBL" id="DTMQ01000040">
    <property type="protein sequence ID" value="HGE99638.1"/>
    <property type="molecule type" value="Genomic_DNA"/>
</dbReference>
<comment type="caution">
    <text evidence="6">The sequence shown here is derived from an EMBL/GenBank/DDBJ whole genome shotgun (WGS) entry which is preliminary data.</text>
</comment>
<dbReference type="InterPro" id="IPR058240">
    <property type="entry name" value="rSAM_sf"/>
</dbReference>
<reference evidence="6" key="1">
    <citation type="journal article" date="2020" name="mSystems">
        <title>Genome- and Community-Level Interaction Insights into Carbon Utilization and Element Cycling Functions of Hydrothermarchaeota in Hydrothermal Sediment.</title>
        <authorList>
            <person name="Zhou Z."/>
            <person name="Liu Y."/>
            <person name="Xu W."/>
            <person name="Pan J."/>
            <person name="Luo Z.H."/>
            <person name="Li M."/>
        </authorList>
    </citation>
    <scope>NUCLEOTIDE SEQUENCE [LARGE SCALE GENOMIC DNA]</scope>
    <source>
        <strain evidence="6">SpSt-906</strain>
    </source>
</reference>
<dbReference type="PROSITE" id="PS51918">
    <property type="entry name" value="RADICAL_SAM"/>
    <property type="match status" value="1"/>
</dbReference>
<evidence type="ECO:0000256" key="4">
    <source>
        <dbReference type="ARBA" id="ARBA00023014"/>
    </source>
</evidence>
<dbReference type="SMART" id="SM00729">
    <property type="entry name" value="Elp3"/>
    <property type="match status" value="1"/>
</dbReference>
<dbReference type="CDD" id="cd01335">
    <property type="entry name" value="Radical_SAM"/>
    <property type="match status" value="1"/>
</dbReference>
<dbReference type="SFLD" id="SFLDG01067">
    <property type="entry name" value="SPASM/twitch_domain_containing"/>
    <property type="match status" value="1"/>
</dbReference>
<organism evidence="6">
    <name type="scientific">candidate division WOR-3 bacterium</name>
    <dbReference type="NCBI Taxonomy" id="2052148"/>
    <lineage>
        <taxon>Bacteria</taxon>
        <taxon>Bacteria division WOR-3</taxon>
    </lineage>
</organism>